<dbReference type="PANTHER" id="PTHR36833:SF1">
    <property type="entry name" value="INTEGRAL MEMBRANE TRANSPORT PROTEIN"/>
    <property type="match status" value="1"/>
</dbReference>
<dbReference type="Pfam" id="PF06182">
    <property type="entry name" value="ABC2_membrane_6"/>
    <property type="match status" value="1"/>
</dbReference>
<reference evidence="2 3" key="1">
    <citation type="submission" date="2017-06" db="EMBL/GenBank/DDBJ databases">
        <title>Genome sequencing of cyanobaciteial culture collection at National Institute for Environmental Studies (NIES).</title>
        <authorList>
            <person name="Hirose Y."/>
            <person name="Shimura Y."/>
            <person name="Fujisawa T."/>
            <person name="Nakamura Y."/>
            <person name="Kawachi M."/>
        </authorList>
    </citation>
    <scope>NUCLEOTIDE SEQUENCE [LARGE SCALE GENOMIC DNA]</scope>
    <source>
        <strain evidence="2 3">NIES-2135</strain>
    </source>
</reference>
<dbReference type="EMBL" id="AP018203">
    <property type="protein sequence ID" value="BAY56269.1"/>
    <property type="molecule type" value="Genomic_DNA"/>
</dbReference>
<feature type="transmembrane region" description="Helical" evidence="1">
    <location>
        <begin position="25"/>
        <end position="47"/>
    </location>
</feature>
<name>A0A1Z4JHQ3_LEPBY</name>
<feature type="transmembrane region" description="Helical" evidence="1">
    <location>
        <begin position="229"/>
        <end position="251"/>
    </location>
</feature>
<feature type="transmembrane region" description="Helical" evidence="1">
    <location>
        <begin position="204"/>
        <end position="223"/>
    </location>
</feature>
<dbReference type="InterPro" id="IPR010390">
    <property type="entry name" value="ABC-2_transporter-like"/>
</dbReference>
<keyword evidence="1" id="KW-1133">Transmembrane helix</keyword>
<keyword evidence="3" id="KW-1185">Reference proteome</keyword>
<evidence type="ECO:0000256" key="1">
    <source>
        <dbReference type="SAM" id="Phobius"/>
    </source>
</evidence>
<evidence type="ECO:0000313" key="3">
    <source>
        <dbReference type="Proteomes" id="UP000217895"/>
    </source>
</evidence>
<accession>A0A1Z4JHQ3</accession>
<dbReference type="Proteomes" id="UP000217895">
    <property type="component" value="Chromosome"/>
</dbReference>
<protein>
    <recommendedName>
        <fullName evidence="4">ABC transporter permease</fullName>
    </recommendedName>
</protein>
<organism evidence="2 3">
    <name type="scientific">Leptolyngbya boryana NIES-2135</name>
    <dbReference type="NCBI Taxonomy" id="1973484"/>
    <lineage>
        <taxon>Bacteria</taxon>
        <taxon>Bacillati</taxon>
        <taxon>Cyanobacteriota</taxon>
        <taxon>Cyanophyceae</taxon>
        <taxon>Leptolyngbyales</taxon>
        <taxon>Leptolyngbyaceae</taxon>
        <taxon>Leptolyngbya group</taxon>
        <taxon>Leptolyngbya</taxon>
    </lineage>
</organism>
<dbReference type="PANTHER" id="PTHR36833">
    <property type="entry name" value="SLR0610 PROTEIN-RELATED"/>
    <property type="match status" value="1"/>
</dbReference>
<evidence type="ECO:0008006" key="4">
    <source>
        <dbReference type="Google" id="ProtNLM"/>
    </source>
</evidence>
<keyword evidence="1" id="KW-0472">Membrane</keyword>
<keyword evidence="1" id="KW-0812">Transmembrane</keyword>
<proteinExistence type="predicted"/>
<evidence type="ECO:0000313" key="2">
    <source>
        <dbReference type="EMBL" id="BAY56269.1"/>
    </source>
</evidence>
<dbReference type="AlphaFoldDB" id="A0A1Z4JHQ3"/>
<feature type="transmembrane region" description="Helical" evidence="1">
    <location>
        <begin position="145"/>
        <end position="171"/>
    </location>
</feature>
<sequence>MNALQLYLRYISVSFQAQMQYKVSFLLQLIGQFGGTAIEFFAIWTLFNRFNQLGTWTLAEVALFYGTVNTAFACADAIARGFDLFGKLIRDGGFDRLLLRPRSTVLQLLGTEFTLKRMGRLLQGLAVLGWSLSTLQIPLSLSTVWLLLTAWLGSIALFVGIVIVQATLTFWTIESLEIMNILTYGGVETAQYPFSIYRKWFQRFFTFLIPLACVSYFPLLAVLNKAAEFSVPLWVCYVSPIAGFIFLGVSLKLWRIGERYYCSTGS</sequence>
<feature type="transmembrane region" description="Helical" evidence="1">
    <location>
        <begin position="121"/>
        <end position="139"/>
    </location>
</feature>
<gene>
    <name evidence="2" type="ORF">NIES2135_30990</name>
</gene>